<dbReference type="Gene3D" id="1.10.3470.10">
    <property type="entry name" value="ABC transporter involved in vitamin B12 uptake, BtuC"/>
    <property type="match status" value="1"/>
</dbReference>
<evidence type="ECO:0000256" key="8">
    <source>
        <dbReference type="ARBA" id="ARBA00023004"/>
    </source>
</evidence>
<feature type="transmembrane region" description="Helical" evidence="13">
    <location>
        <begin position="57"/>
        <end position="77"/>
    </location>
</feature>
<comment type="caution">
    <text evidence="14">The sequence shown here is derived from an EMBL/GenBank/DDBJ whole genome shotgun (WGS) entry which is preliminary data.</text>
</comment>
<evidence type="ECO:0000313" key="15">
    <source>
        <dbReference type="Proteomes" id="UP001597252"/>
    </source>
</evidence>
<evidence type="ECO:0000256" key="13">
    <source>
        <dbReference type="SAM" id="Phobius"/>
    </source>
</evidence>
<feature type="transmembrane region" description="Helical" evidence="13">
    <location>
        <begin position="265"/>
        <end position="284"/>
    </location>
</feature>
<feature type="transmembrane region" description="Helical" evidence="13">
    <location>
        <begin position="140"/>
        <end position="161"/>
    </location>
</feature>
<evidence type="ECO:0000256" key="11">
    <source>
        <dbReference type="ARBA" id="ARBA00031149"/>
    </source>
</evidence>
<comment type="function">
    <text evidence="10">Part of the binding-protein-dependent transport system for heme-iron. Responsible for the translocation of the substrate across the membrane.</text>
</comment>
<feature type="transmembrane region" description="Helical" evidence="13">
    <location>
        <begin position="114"/>
        <end position="133"/>
    </location>
</feature>
<dbReference type="EMBL" id="JBHTON010000001">
    <property type="protein sequence ID" value="MFD1483658.1"/>
    <property type="molecule type" value="Genomic_DNA"/>
</dbReference>
<evidence type="ECO:0000256" key="5">
    <source>
        <dbReference type="ARBA" id="ARBA00022475"/>
    </source>
</evidence>
<keyword evidence="15" id="KW-1185">Reference proteome</keyword>
<evidence type="ECO:0000256" key="7">
    <source>
        <dbReference type="ARBA" id="ARBA00022989"/>
    </source>
</evidence>
<feature type="transmembrane region" description="Helical" evidence="13">
    <location>
        <begin position="7"/>
        <end position="28"/>
    </location>
</feature>
<protein>
    <recommendedName>
        <fullName evidence="3">Probable heme-iron transport system permease protein IsdF</fullName>
    </recommendedName>
    <alternativeName>
        <fullName evidence="12">Iron-regulated surface determinant protein F</fullName>
    </alternativeName>
    <alternativeName>
        <fullName evidence="11">Staphylococcal iron-regulated protein G</fullName>
    </alternativeName>
</protein>
<dbReference type="Proteomes" id="UP001597252">
    <property type="component" value="Unassembled WGS sequence"/>
</dbReference>
<dbReference type="SUPFAM" id="SSF81345">
    <property type="entry name" value="ABC transporter involved in vitamin B12 uptake, BtuC"/>
    <property type="match status" value="1"/>
</dbReference>
<keyword evidence="7 13" id="KW-1133">Transmembrane helix</keyword>
<feature type="transmembrane region" description="Helical" evidence="13">
    <location>
        <begin position="225"/>
        <end position="253"/>
    </location>
</feature>
<comment type="subcellular location">
    <subcellularLocation>
        <location evidence="1">Cell membrane</location>
        <topology evidence="1">Multi-pass membrane protein</topology>
    </subcellularLocation>
</comment>
<evidence type="ECO:0000256" key="4">
    <source>
        <dbReference type="ARBA" id="ARBA00022448"/>
    </source>
</evidence>
<dbReference type="PANTHER" id="PTHR30472">
    <property type="entry name" value="FERRIC ENTEROBACTIN TRANSPORT SYSTEM PERMEASE PROTEIN"/>
    <property type="match status" value="1"/>
</dbReference>
<evidence type="ECO:0000256" key="1">
    <source>
        <dbReference type="ARBA" id="ARBA00004651"/>
    </source>
</evidence>
<evidence type="ECO:0000256" key="12">
    <source>
        <dbReference type="ARBA" id="ARBA00031465"/>
    </source>
</evidence>
<dbReference type="InterPro" id="IPR037294">
    <property type="entry name" value="ABC_BtuC-like"/>
</dbReference>
<keyword evidence="4" id="KW-0813">Transport</keyword>
<reference evidence="15" key="1">
    <citation type="journal article" date="2019" name="Int. J. Syst. Evol. Microbiol.">
        <title>The Global Catalogue of Microorganisms (GCM) 10K type strain sequencing project: providing services to taxonomists for standard genome sequencing and annotation.</title>
        <authorList>
            <consortium name="The Broad Institute Genomics Platform"/>
            <consortium name="The Broad Institute Genome Sequencing Center for Infectious Disease"/>
            <person name="Wu L."/>
            <person name="Ma J."/>
        </authorList>
    </citation>
    <scope>NUCLEOTIDE SEQUENCE [LARGE SCALE GENOMIC DNA]</scope>
    <source>
        <strain evidence="15">CCM 8903</strain>
    </source>
</reference>
<sequence>MKQTESRAYFVVILGLIIAIGWAFSAGVDQHSLLGTWQTVLHDHHSVYYQTLMTIRLPRIVAALVSGAALSVAGTFFQAALRNSIADPSILGISAGADLAILIGGFLLPKMVLTNLLAAVVGGVISLGLLMGFRGQSNPYKLILIGVALNTMFVGLKTLFIKPATVVAGQSFATITWAQTLVLLVSGVLGLVAALVIAPWANYLKIGDRQLATIGLPVRQLQGSLLLVAVYLTSTVTAYAGVIPFIGIIVPHLSRWWVGHDYRELVPFATLLGALLLLVIDTLGRTLIMPNEIAAATLLAVIGGPALILILAKKGIYNGN</sequence>
<evidence type="ECO:0000256" key="3">
    <source>
        <dbReference type="ARBA" id="ARBA00018524"/>
    </source>
</evidence>
<keyword evidence="9 13" id="KW-0472">Membrane</keyword>
<dbReference type="PANTHER" id="PTHR30472:SF21">
    <property type="entry name" value="HEME-IRON TRANSPORT SYSTEM PERMEASE PROTEIN ISDF-RELATED"/>
    <property type="match status" value="1"/>
</dbReference>
<dbReference type="CDD" id="cd06550">
    <property type="entry name" value="TM_ABC_iron-siderophores_like"/>
    <property type="match status" value="1"/>
</dbReference>
<evidence type="ECO:0000313" key="14">
    <source>
        <dbReference type="EMBL" id="MFD1483658.1"/>
    </source>
</evidence>
<keyword evidence="5" id="KW-1003">Cell membrane</keyword>
<evidence type="ECO:0000256" key="10">
    <source>
        <dbReference type="ARBA" id="ARBA00025320"/>
    </source>
</evidence>
<dbReference type="InterPro" id="IPR000522">
    <property type="entry name" value="ABC_transptr_permease_BtuC"/>
</dbReference>
<proteinExistence type="inferred from homology"/>
<organism evidence="14 15">
    <name type="scientific">Lacticaseibacillus baoqingensis</name>
    <dbReference type="NCBI Taxonomy" id="2486013"/>
    <lineage>
        <taxon>Bacteria</taxon>
        <taxon>Bacillati</taxon>
        <taxon>Bacillota</taxon>
        <taxon>Bacilli</taxon>
        <taxon>Lactobacillales</taxon>
        <taxon>Lactobacillaceae</taxon>
        <taxon>Lacticaseibacillus</taxon>
    </lineage>
</organism>
<dbReference type="Pfam" id="PF01032">
    <property type="entry name" value="FecCD"/>
    <property type="match status" value="1"/>
</dbReference>
<keyword evidence="8" id="KW-0408">Iron</keyword>
<evidence type="ECO:0000256" key="2">
    <source>
        <dbReference type="ARBA" id="ARBA00007935"/>
    </source>
</evidence>
<feature type="transmembrane region" description="Helical" evidence="13">
    <location>
        <begin position="181"/>
        <end position="204"/>
    </location>
</feature>
<gene>
    <name evidence="14" type="ORF">ACFQ5J_00140</name>
</gene>
<accession>A0ABW4E3G3</accession>
<evidence type="ECO:0000256" key="6">
    <source>
        <dbReference type="ARBA" id="ARBA00022692"/>
    </source>
</evidence>
<dbReference type="RefSeq" id="WP_125750173.1">
    <property type="nucleotide sequence ID" value="NZ_JBHTON010000001.1"/>
</dbReference>
<evidence type="ECO:0000256" key="9">
    <source>
        <dbReference type="ARBA" id="ARBA00023136"/>
    </source>
</evidence>
<name>A0ABW4E3G3_9LACO</name>
<keyword evidence="6 13" id="KW-0812">Transmembrane</keyword>
<feature type="transmembrane region" description="Helical" evidence="13">
    <location>
        <begin position="89"/>
        <end position="108"/>
    </location>
</feature>
<comment type="similarity">
    <text evidence="2">Belongs to the binding-protein-dependent transport system permease family. FecCD subfamily.</text>
</comment>
<feature type="transmembrane region" description="Helical" evidence="13">
    <location>
        <begin position="293"/>
        <end position="312"/>
    </location>
</feature>